<evidence type="ECO:0000313" key="1">
    <source>
        <dbReference type="EMBL" id="AIF83745.1"/>
    </source>
</evidence>
<dbReference type="Proteomes" id="UP000028194">
    <property type="component" value="Chromosome"/>
</dbReference>
<dbReference type="EMBL" id="CP007174">
    <property type="protein sequence ID" value="AIF83745.1"/>
    <property type="molecule type" value="Genomic_DNA"/>
</dbReference>
<dbReference type="GeneID" id="43502617"/>
<accession>A0A075MRP4</accession>
<dbReference type="RefSeq" id="WP_158385251.1">
    <property type="nucleotide sequence ID" value="NZ_CP007174.1"/>
</dbReference>
<evidence type="ECO:0000313" key="2">
    <source>
        <dbReference type="Proteomes" id="UP000028194"/>
    </source>
</evidence>
<protein>
    <submittedName>
        <fullName evidence="1">Uncharacterized protein</fullName>
    </submittedName>
</protein>
<dbReference type="STRING" id="1459636.NTE_01684"/>
<proteinExistence type="predicted"/>
<gene>
    <name evidence="1" type="ORF">NTE_01684</name>
</gene>
<keyword evidence="2" id="KW-1185">Reference proteome</keyword>
<reference evidence="1 2" key="1">
    <citation type="journal article" date="2014" name="PLoS ONE">
        <title>Genome Sequence of Candidatus Nitrososphaera evergladensis from Group I.1b Enriched from Everglades Soil Reveals Novel Genomic Features of the Ammonia-Oxidizing Archaea.</title>
        <authorList>
            <person name="Zhalnina K.V."/>
            <person name="Dias R."/>
            <person name="Leonard M.T."/>
            <person name="Dorr de Quadros P."/>
            <person name="Camargo F.A."/>
            <person name="Drew J.C."/>
            <person name="Farmerie W.G."/>
            <person name="Daroub S.H."/>
            <person name="Triplett E.W."/>
        </authorList>
    </citation>
    <scope>NUCLEOTIDE SEQUENCE [LARGE SCALE GENOMIC DNA]</scope>
    <source>
        <strain evidence="1 2">SR1</strain>
    </source>
</reference>
<dbReference type="KEGG" id="nev:NTE_01684"/>
<organism evidence="1 2">
    <name type="scientific">Candidatus Nitrososphaera evergladensis SR1</name>
    <dbReference type="NCBI Taxonomy" id="1459636"/>
    <lineage>
        <taxon>Archaea</taxon>
        <taxon>Nitrososphaerota</taxon>
        <taxon>Nitrososphaeria</taxon>
        <taxon>Nitrososphaerales</taxon>
        <taxon>Nitrososphaeraceae</taxon>
        <taxon>Nitrososphaera</taxon>
    </lineage>
</organism>
<dbReference type="OrthoDB" id="372383at2157"/>
<name>A0A075MRP4_9ARCH</name>
<dbReference type="AlphaFoldDB" id="A0A075MRP4"/>
<dbReference type="HOGENOM" id="CLU_3130976_0_0_2"/>
<sequence length="57" mass="6394">MVASSEARLAKRFCEHCFYRGAESEFLAAADFCIECMSVHAHCPKCKSSFHSVHVVE</sequence>